<dbReference type="InterPro" id="IPR018294">
    <property type="entry name" value="ISPD_synthase_CS"/>
</dbReference>
<dbReference type="InterPro" id="IPR001228">
    <property type="entry name" value="IspD"/>
</dbReference>
<dbReference type="InterPro" id="IPR029044">
    <property type="entry name" value="Nucleotide-diphossugar_trans"/>
</dbReference>
<organism evidence="8 9">
    <name type="scientific">Microbulbifer epialgicus</name>
    <dbReference type="NCBI Taxonomy" id="393907"/>
    <lineage>
        <taxon>Bacteria</taxon>
        <taxon>Pseudomonadati</taxon>
        <taxon>Pseudomonadota</taxon>
        <taxon>Gammaproteobacteria</taxon>
        <taxon>Cellvibrionales</taxon>
        <taxon>Microbulbiferaceae</taxon>
        <taxon>Microbulbifer</taxon>
    </lineage>
</organism>
<comment type="pathway">
    <text evidence="2 7">Isoprenoid biosynthesis; isopentenyl diphosphate biosynthesis via DXP pathway; isopentenyl diphosphate from 1-deoxy-D-xylulose 5-phosphate: step 2/6.</text>
</comment>
<proteinExistence type="inferred from homology"/>
<dbReference type="RefSeq" id="WP_371838243.1">
    <property type="nucleotide sequence ID" value="NZ_JBGMEK010000010.1"/>
</dbReference>
<dbReference type="InterPro" id="IPR050088">
    <property type="entry name" value="IspD/TarI_cytidylyltransf_bact"/>
</dbReference>
<comment type="catalytic activity">
    <reaction evidence="1 7">
        <text>2-C-methyl-D-erythritol 4-phosphate + CTP + H(+) = 4-CDP-2-C-methyl-D-erythritol + diphosphate</text>
        <dbReference type="Rhea" id="RHEA:13429"/>
        <dbReference type="ChEBI" id="CHEBI:15378"/>
        <dbReference type="ChEBI" id="CHEBI:33019"/>
        <dbReference type="ChEBI" id="CHEBI:37563"/>
        <dbReference type="ChEBI" id="CHEBI:57823"/>
        <dbReference type="ChEBI" id="CHEBI:58262"/>
        <dbReference type="EC" id="2.7.7.60"/>
    </reaction>
</comment>
<dbReference type="EC" id="2.7.7.60" evidence="7"/>
<dbReference type="PANTHER" id="PTHR32125">
    <property type="entry name" value="2-C-METHYL-D-ERYTHRITOL 4-PHOSPHATE CYTIDYLYLTRANSFERASE, CHLOROPLASTIC"/>
    <property type="match status" value="1"/>
</dbReference>
<dbReference type="GO" id="GO:0050518">
    <property type="term" value="F:2-C-methyl-D-erythritol 4-phosphate cytidylyltransferase activity"/>
    <property type="evidence" value="ECO:0007669"/>
    <property type="project" value="UniProtKB-EC"/>
</dbReference>
<evidence type="ECO:0000256" key="7">
    <source>
        <dbReference type="HAMAP-Rule" id="MF_00108"/>
    </source>
</evidence>
<dbReference type="EMBL" id="JBGMEK010000010">
    <property type="protein sequence ID" value="MFA0810671.1"/>
    <property type="molecule type" value="Genomic_DNA"/>
</dbReference>
<evidence type="ECO:0000256" key="5">
    <source>
        <dbReference type="ARBA" id="ARBA00022695"/>
    </source>
</evidence>
<feature type="site" description="Positions MEP for the nucleophilic attack" evidence="7">
    <location>
        <position position="158"/>
    </location>
</feature>
<evidence type="ECO:0000256" key="6">
    <source>
        <dbReference type="ARBA" id="ARBA00023229"/>
    </source>
</evidence>
<reference evidence="8 9" key="1">
    <citation type="submission" date="2024-08" db="EMBL/GenBank/DDBJ databases">
        <authorList>
            <person name="Ishaq N."/>
        </authorList>
    </citation>
    <scope>NUCLEOTIDE SEQUENCE [LARGE SCALE GENOMIC DNA]</scope>
    <source>
        <strain evidence="8 9">DSM 18651</strain>
    </source>
</reference>
<feature type="site" description="Positions MEP for the nucleophilic attack" evidence="7">
    <location>
        <position position="214"/>
    </location>
</feature>
<evidence type="ECO:0000256" key="3">
    <source>
        <dbReference type="ARBA" id="ARBA00009789"/>
    </source>
</evidence>
<dbReference type="Gene3D" id="3.90.550.10">
    <property type="entry name" value="Spore Coat Polysaccharide Biosynthesis Protein SpsA, Chain A"/>
    <property type="match status" value="1"/>
</dbReference>
<comment type="similarity">
    <text evidence="3 7">Belongs to the IspD/TarI cytidylyltransferase family. IspD subfamily.</text>
</comment>
<comment type="caution">
    <text evidence="8">The sequence shown here is derived from an EMBL/GenBank/DDBJ whole genome shotgun (WGS) entry which is preliminary data.</text>
</comment>
<dbReference type="SUPFAM" id="SSF53448">
    <property type="entry name" value="Nucleotide-diphospho-sugar transferases"/>
    <property type="match status" value="1"/>
</dbReference>
<comment type="function">
    <text evidence="7">Catalyzes the formation of 4-diphosphocytidyl-2-C-methyl-D-erythritol from CTP and 2-C-methyl-D-erythritol 4-phosphate (MEP).</text>
</comment>
<evidence type="ECO:0000256" key="4">
    <source>
        <dbReference type="ARBA" id="ARBA00022679"/>
    </source>
</evidence>
<dbReference type="CDD" id="cd02516">
    <property type="entry name" value="CDP-ME_synthetase"/>
    <property type="match status" value="1"/>
</dbReference>
<evidence type="ECO:0000313" key="9">
    <source>
        <dbReference type="Proteomes" id="UP001569428"/>
    </source>
</evidence>
<keyword evidence="6 7" id="KW-0414">Isoprene biosynthesis</keyword>
<dbReference type="PROSITE" id="PS01295">
    <property type="entry name" value="ISPD"/>
    <property type="match status" value="1"/>
</dbReference>
<protein>
    <recommendedName>
        <fullName evidence="7">2-C-methyl-D-erythritol 4-phosphate cytidylyltransferase</fullName>
        <ecNumber evidence="7">2.7.7.60</ecNumber>
    </recommendedName>
    <alternativeName>
        <fullName evidence="7">4-diphosphocytidyl-2C-methyl-D-erythritol synthase</fullName>
    </alternativeName>
    <alternativeName>
        <fullName evidence="7">MEP cytidylyltransferase</fullName>
        <shortName evidence="7">MCT</shortName>
    </alternativeName>
</protein>
<keyword evidence="9" id="KW-1185">Reference proteome</keyword>
<evidence type="ECO:0000313" key="8">
    <source>
        <dbReference type="EMBL" id="MFA0810671.1"/>
    </source>
</evidence>
<name>A0ABV4NX36_9GAMM</name>
<gene>
    <name evidence="7 8" type="primary">ispD</name>
    <name evidence="8" type="ORF">ACCI49_07035</name>
</gene>
<dbReference type="Pfam" id="PF01128">
    <property type="entry name" value="IspD"/>
    <property type="match status" value="1"/>
</dbReference>
<dbReference type="HAMAP" id="MF_00108">
    <property type="entry name" value="IspD"/>
    <property type="match status" value="1"/>
</dbReference>
<evidence type="ECO:0000256" key="1">
    <source>
        <dbReference type="ARBA" id="ARBA00001282"/>
    </source>
</evidence>
<keyword evidence="4 7" id="KW-0808">Transferase</keyword>
<sequence>MITDYWVVVPAAGAGKRMGADRPKQYLPLLGRPLLSLTLHNILSWPGLAGIVVALSGEDKFFPYLKEAKHPLVHTVTGGEERADSVLAALQFLLEREDEDTPVLVHDAARPCVALDDIAALLDISTSTIALLARPASDTVKHSLSVHGVPCVEQTLDRTQIWLAQTPQRAPLGLLHSCLSRALEQGEMVTDEASALEAYGHSPQLVEGQGDNIKVTRPSDILVAETILRLRYAPTEDNR</sequence>
<feature type="site" description="Transition state stabilizer" evidence="7">
    <location>
        <position position="24"/>
    </location>
</feature>
<accession>A0ABV4NX36</accession>
<dbReference type="NCBIfam" id="TIGR00453">
    <property type="entry name" value="ispD"/>
    <property type="match status" value="1"/>
</dbReference>
<keyword evidence="5 7" id="KW-0548">Nucleotidyltransferase</keyword>
<evidence type="ECO:0000256" key="2">
    <source>
        <dbReference type="ARBA" id="ARBA00004787"/>
    </source>
</evidence>
<dbReference type="PANTHER" id="PTHR32125:SF4">
    <property type="entry name" value="2-C-METHYL-D-ERYTHRITOL 4-PHOSPHATE CYTIDYLYLTRANSFERASE, CHLOROPLASTIC"/>
    <property type="match status" value="1"/>
</dbReference>
<dbReference type="InterPro" id="IPR034683">
    <property type="entry name" value="IspD/TarI"/>
</dbReference>
<dbReference type="Proteomes" id="UP001569428">
    <property type="component" value="Unassembled WGS sequence"/>
</dbReference>
<feature type="site" description="Transition state stabilizer" evidence="7">
    <location>
        <position position="17"/>
    </location>
</feature>